<protein>
    <submittedName>
        <fullName evidence="1">Uncharacterized protein</fullName>
    </submittedName>
</protein>
<proteinExistence type="predicted"/>
<sequence>MRRNRKRRINMYKANYYRRRLPRVLRLNLRARRRRRGR</sequence>
<reference evidence="1" key="1">
    <citation type="submission" date="2022-02" db="EMBL/GenBank/DDBJ databases">
        <title>Towards deciphering the DNA virus diversity associated with rodent species in the families Cricetidae and Heteromyidae.</title>
        <authorList>
            <person name="Lund M."/>
            <person name="Larsen B.B."/>
            <person name="Gryseels S."/>
            <person name="Kraberger S."/>
            <person name="Rowsey D.M."/>
            <person name="Steger L."/>
            <person name="Yule K.M."/>
            <person name="Upham N.S."/>
            <person name="Worobey M."/>
            <person name="Van Doorslaer K."/>
            <person name="Varsani A."/>
        </authorList>
    </citation>
    <scope>NUCLEOTIDE SEQUENCE</scope>
    <source>
        <strain evidence="1">UA08Rod_6727</strain>
    </source>
</reference>
<dbReference type="EMBL" id="OM869501">
    <property type="protein sequence ID" value="UPW40812.1"/>
    <property type="molecule type" value="Genomic_DNA"/>
</dbReference>
<name>A0A976R765_9VIRU</name>
<accession>A0A976R765</accession>
<organism evidence="1">
    <name type="scientific">Sigmofec virus UA08Rod_6727</name>
    <dbReference type="NCBI Taxonomy" id="2929238"/>
    <lineage>
        <taxon>Viruses</taxon>
        <taxon>Monodnaviria</taxon>
        <taxon>Sangervirae</taxon>
        <taxon>Phixviricota</taxon>
        <taxon>Malgrandaviricetes</taxon>
        <taxon>Petitvirales</taxon>
        <taxon>Microviridae</taxon>
    </lineage>
</organism>
<evidence type="ECO:0000313" key="1">
    <source>
        <dbReference type="EMBL" id="UPW40812.1"/>
    </source>
</evidence>